<comment type="caution">
    <text evidence="2">The sequence shown here is derived from an EMBL/GenBank/DDBJ whole genome shotgun (WGS) entry which is preliminary data.</text>
</comment>
<gene>
    <name evidence="2" type="ORF">N7Z68_08565</name>
</gene>
<dbReference type="InterPro" id="IPR051531">
    <property type="entry name" value="N-acetyltransferase"/>
</dbReference>
<feature type="domain" description="N-acetyltransferase" evidence="1">
    <location>
        <begin position="12"/>
        <end position="169"/>
    </location>
</feature>
<dbReference type="EMBL" id="JAOTPO010000004">
    <property type="protein sequence ID" value="MDE5413438.1"/>
    <property type="molecule type" value="Genomic_DNA"/>
</dbReference>
<dbReference type="Gene3D" id="3.40.630.30">
    <property type="match status" value="1"/>
</dbReference>
<accession>A0ABT5VDA9</accession>
<dbReference type="PROSITE" id="PS51186">
    <property type="entry name" value="GNAT"/>
    <property type="match status" value="1"/>
</dbReference>
<dbReference type="SUPFAM" id="SSF55729">
    <property type="entry name" value="Acyl-CoA N-acyltransferases (Nat)"/>
    <property type="match status" value="1"/>
</dbReference>
<dbReference type="RefSeq" id="WP_275118055.1">
    <property type="nucleotide sequence ID" value="NZ_JAOTPO010000004.1"/>
</dbReference>
<protein>
    <submittedName>
        <fullName evidence="2">GNAT family N-acetyltransferase</fullName>
    </submittedName>
</protein>
<evidence type="ECO:0000313" key="3">
    <source>
        <dbReference type="Proteomes" id="UP001148125"/>
    </source>
</evidence>
<organism evidence="2 3">
    <name type="scientific">Alkalihalobacterium chitinilyticum</name>
    <dbReference type="NCBI Taxonomy" id="2980103"/>
    <lineage>
        <taxon>Bacteria</taxon>
        <taxon>Bacillati</taxon>
        <taxon>Bacillota</taxon>
        <taxon>Bacilli</taxon>
        <taxon>Bacillales</taxon>
        <taxon>Bacillaceae</taxon>
        <taxon>Alkalihalobacterium</taxon>
    </lineage>
</organism>
<evidence type="ECO:0000259" key="1">
    <source>
        <dbReference type="PROSITE" id="PS51186"/>
    </source>
</evidence>
<dbReference type="InterPro" id="IPR000182">
    <property type="entry name" value="GNAT_dom"/>
</dbReference>
<evidence type="ECO:0000313" key="2">
    <source>
        <dbReference type="EMBL" id="MDE5413438.1"/>
    </source>
</evidence>
<dbReference type="PANTHER" id="PTHR43792">
    <property type="entry name" value="GNAT FAMILY, PUTATIVE (AFU_ORTHOLOGUE AFUA_3G00765)-RELATED-RELATED"/>
    <property type="match status" value="1"/>
</dbReference>
<dbReference type="InterPro" id="IPR016181">
    <property type="entry name" value="Acyl_CoA_acyltransferase"/>
</dbReference>
<name>A0ABT5VDA9_9BACI</name>
<reference evidence="2" key="1">
    <citation type="submission" date="2024-05" db="EMBL/GenBank/DDBJ databases">
        <title>Alkalihalobacillus sp. strain MEB203 novel alkaliphilic bacterium from Lonar Lake, India.</title>
        <authorList>
            <person name="Joshi A."/>
            <person name="Thite S."/>
            <person name="Mengade P."/>
        </authorList>
    </citation>
    <scope>NUCLEOTIDE SEQUENCE</scope>
    <source>
        <strain evidence="2">MEB 203</strain>
    </source>
</reference>
<sequence length="169" mass="19886">MKEMTILETERLILRKMNIQDEDHLMKIFSDPIAMQYYTSTKTREDARKWINWNIKNYEKHQSGLWICELKNTGTFVGQCGIVPQIVDGQEEMEIGYLFVRDYWGQGFATEAASAVRDYGWSKLGWSRLISMIYKYNTPSIKVAERIGMSMEKETNIKDRPTLIYSIYL</sequence>
<proteinExistence type="predicted"/>
<dbReference type="Proteomes" id="UP001148125">
    <property type="component" value="Unassembled WGS sequence"/>
</dbReference>
<keyword evidence="3" id="KW-1185">Reference proteome</keyword>
<dbReference type="PANTHER" id="PTHR43792:SF1">
    <property type="entry name" value="N-ACETYLTRANSFERASE DOMAIN-CONTAINING PROTEIN"/>
    <property type="match status" value="1"/>
</dbReference>
<dbReference type="Pfam" id="PF13302">
    <property type="entry name" value="Acetyltransf_3"/>
    <property type="match status" value="1"/>
</dbReference>